<dbReference type="FunFam" id="3.10.290.10:FF:000002">
    <property type="entry name" value="40S ribosomal protein S4"/>
    <property type="match status" value="1"/>
</dbReference>
<dbReference type="GO" id="GO:0006412">
    <property type="term" value="P:translation"/>
    <property type="evidence" value="ECO:0007669"/>
    <property type="project" value="InterPro"/>
</dbReference>
<dbReference type="InterPro" id="IPR013845">
    <property type="entry name" value="Ribosomal_eS4_central_region"/>
</dbReference>
<proteinExistence type="inferred from homology"/>
<name>A0A7S0QB22_9EUKA</name>
<dbReference type="PIRSF" id="PIRSF002116">
    <property type="entry name" value="Ribosomal_S4"/>
    <property type="match status" value="1"/>
</dbReference>
<dbReference type="PROSITE" id="PS50889">
    <property type="entry name" value="S4"/>
    <property type="match status" value="1"/>
</dbReference>
<protein>
    <recommendedName>
        <fullName evidence="6">40S ribosomal protein S4</fullName>
    </recommendedName>
</protein>
<dbReference type="Gene3D" id="2.40.50.740">
    <property type="match status" value="1"/>
</dbReference>
<evidence type="ECO:0000256" key="5">
    <source>
        <dbReference type="ARBA" id="ARBA00023274"/>
    </source>
</evidence>
<dbReference type="PANTHER" id="PTHR11581:SF0">
    <property type="entry name" value="SMALL RIBOSOMAL SUBUNIT PROTEIN ES4"/>
    <property type="match status" value="1"/>
</dbReference>
<dbReference type="NCBIfam" id="NF003312">
    <property type="entry name" value="PRK04313.1"/>
    <property type="match status" value="1"/>
</dbReference>
<keyword evidence="5 6" id="KW-0687">Ribonucleoprotein</keyword>
<dbReference type="InterPro" id="IPR032277">
    <property type="entry name" value="Ribosomal_eS4_C"/>
</dbReference>
<dbReference type="Gene3D" id="2.30.30.30">
    <property type="match status" value="1"/>
</dbReference>
<evidence type="ECO:0000256" key="4">
    <source>
        <dbReference type="ARBA" id="ARBA00022980"/>
    </source>
</evidence>
<evidence type="ECO:0000256" key="6">
    <source>
        <dbReference type="PIRNR" id="PIRNR002116"/>
    </source>
</evidence>
<dbReference type="GO" id="GO:0003735">
    <property type="term" value="F:structural constituent of ribosome"/>
    <property type="evidence" value="ECO:0007669"/>
    <property type="project" value="UniProtKB-UniRule"/>
</dbReference>
<keyword evidence="2 6" id="KW-0699">rRNA-binding</keyword>
<sequence>MARGPKKHLKRLNAPKHWMLSKMDGIWAPRPSQGPHKLRESLPLIVMLRNRLKYALTGKETNMICMNKHVLVDGKVRTDANFPAGFMDVIEIPKSGDQFRLIYDSKKRYVLHRISDEEKKFKLCKVKRQEINKKKVPVVVTHDGRTLRYPDPLVKVDDTIKVDIATGKILEFYRFEIGKLAMITRGRNTGRVGTITLVERHPGSFDIITMRDTAGQTFSTRMDNVFVIGNADAPAVSLPKGLGVKMSILDEREAVLKMKKNKTGSI</sequence>
<organism evidence="8">
    <name type="scientific">Coccolithus braarudii</name>
    <dbReference type="NCBI Taxonomy" id="221442"/>
    <lineage>
        <taxon>Eukaryota</taxon>
        <taxon>Haptista</taxon>
        <taxon>Haptophyta</taxon>
        <taxon>Prymnesiophyceae</taxon>
        <taxon>Coccolithales</taxon>
        <taxon>Coccolithaceae</taxon>
        <taxon>Coccolithus</taxon>
    </lineage>
</organism>
<dbReference type="GO" id="GO:0022627">
    <property type="term" value="C:cytosolic small ribosomal subunit"/>
    <property type="evidence" value="ECO:0007669"/>
    <property type="project" value="TreeGrafter"/>
</dbReference>
<dbReference type="InterPro" id="IPR000876">
    <property type="entry name" value="Ribosomal_eS4"/>
</dbReference>
<dbReference type="InterPro" id="IPR014722">
    <property type="entry name" value="Rib_uL2_dom2"/>
</dbReference>
<dbReference type="InterPro" id="IPR036986">
    <property type="entry name" value="S4_RNA-bd_sf"/>
</dbReference>
<dbReference type="HAMAP" id="MF_00485">
    <property type="entry name" value="Ribosomal_eS4"/>
    <property type="match status" value="1"/>
</dbReference>
<dbReference type="CDD" id="cd06087">
    <property type="entry name" value="KOW_RPS4"/>
    <property type="match status" value="1"/>
</dbReference>
<dbReference type="InterPro" id="IPR005824">
    <property type="entry name" value="KOW"/>
</dbReference>
<dbReference type="CDD" id="cd00165">
    <property type="entry name" value="S4"/>
    <property type="match status" value="1"/>
</dbReference>
<dbReference type="InterPro" id="IPR018199">
    <property type="entry name" value="Ribosomal_eS4_N_CS"/>
</dbReference>
<dbReference type="InterPro" id="IPR002942">
    <property type="entry name" value="S4_RNA-bd"/>
</dbReference>
<accession>A0A7S0QB22</accession>
<dbReference type="Gene3D" id="3.10.290.10">
    <property type="entry name" value="RNA-binding S4 domain"/>
    <property type="match status" value="1"/>
</dbReference>
<dbReference type="PANTHER" id="PTHR11581">
    <property type="entry name" value="30S/40S RIBOSOMAL PROTEIN S4"/>
    <property type="match status" value="1"/>
</dbReference>
<dbReference type="InterPro" id="IPR041982">
    <property type="entry name" value="Ribosomal_eS4_KOW"/>
</dbReference>
<feature type="domain" description="KOW" evidence="7">
    <location>
        <begin position="174"/>
        <end position="201"/>
    </location>
</feature>
<evidence type="ECO:0000256" key="3">
    <source>
        <dbReference type="ARBA" id="ARBA00022884"/>
    </source>
</evidence>
<dbReference type="Pfam" id="PF01479">
    <property type="entry name" value="S4"/>
    <property type="match status" value="1"/>
</dbReference>
<comment type="similarity">
    <text evidence="1 6">Belongs to the eukaryotic ribosomal protein eS4 family.</text>
</comment>
<evidence type="ECO:0000313" key="8">
    <source>
        <dbReference type="EMBL" id="CAD8621157.1"/>
    </source>
</evidence>
<dbReference type="GO" id="GO:0019843">
    <property type="term" value="F:rRNA binding"/>
    <property type="evidence" value="ECO:0007669"/>
    <property type="project" value="UniProtKB-UniRule"/>
</dbReference>
<keyword evidence="3 6" id="KW-0694">RNA-binding</keyword>
<dbReference type="Pfam" id="PF08071">
    <property type="entry name" value="RS4NT"/>
    <property type="match status" value="1"/>
</dbReference>
<evidence type="ECO:0000256" key="2">
    <source>
        <dbReference type="ARBA" id="ARBA00022730"/>
    </source>
</evidence>
<dbReference type="SMART" id="SM00739">
    <property type="entry name" value="KOW"/>
    <property type="match status" value="1"/>
</dbReference>
<dbReference type="InterPro" id="IPR013843">
    <property type="entry name" value="Ribosomal_eS4_N"/>
</dbReference>
<evidence type="ECO:0000259" key="7">
    <source>
        <dbReference type="SMART" id="SM00739"/>
    </source>
</evidence>
<reference evidence="8" key="1">
    <citation type="submission" date="2021-01" db="EMBL/GenBank/DDBJ databases">
        <authorList>
            <person name="Corre E."/>
            <person name="Pelletier E."/>
            <person name="Niang G."/>
            <person name="Scheremetjew M."/>
            <person name="Finn R."/>
            <person name="Kale V."/>
            <person name="Holt S."/>
            <person name="Cochrane G."/>
            <person name="Meng A."/>
            <person name="Brown T."/>
            <person name="Cohen L."/>
        </authorList>
    </citation>
    <scope>NUCLEOTIDE SEQUENCE</scope>
    <source>
        <strain evidence="8">PLY182g</strain>
    </source>
</reference>
<dbReference type="EMBL" id="HBEY01051061">
    <property type="protein sequence ID" value="CAD8621157.1"/>
    <property type="molecule type" value="Transcribed_RNA"/>
</dbReference>
<dbReference type="FunFam" id="2.30.30.30:FF:000005">
    <property type="entry name" value="40S ribosomal protein S4"/>
    <property type="match status" value="1"/>
</dbReference>
<dbReference type="InterPro" id="IPR038237">
    <property type="entry name" value="Ribosomal_eS4_central_sf"/>
</dbReference>
<dbReference type="Pfam" id="PF00900">
    <property type="entry name" value="Ribosomal_S4e"/>
    <property type="match status" value="1"/>
</dbReference>
<dbReference type="Pfam" id="PF16121">
    <property type="entry name" value="40S_S4_C"/>
    <property type="match status" value="1"/>
</dbReference>
<dbReference type="FunFam" id="2.40.50.740:FF:000001">
    <property type="entry name" value="40S ribosomal protein S4"/>
    <property type="match status" value="1"/>
</dbReference>
<dbReference type="PROSITE" id="PS00528">
    <property type="entry name" value="RIBOSOMAL_S4E"/>
    <property type="match status" value="1"/>
</dbReference>
<keyword evidence="4 6" id="KW-0689">Ribosomal protein</keyword>
<gene>
    <name evidence="8" type="ORF">CPEL01642_LOCUS24540</name>
</gene>
<evidence type="ECO:0000256" key="1">
    <source>
        <dbReference type="ARBA" id="ARBA00007500"/>
    </source>
</evidence>
<dbReference type="AlphaFoldDB" id="A0A7S0QB22"/>